<feature type="transmembrane region" description="Helical" evidence="1">
    <location>
        <begin position="141"/>
        <end position="164"/>
    </location>
</feature>
<keyword evidence="1" id="KW-0812">Transmembrane</keyword>
<comment type="caution">
    <text evidence="2">The sequence shown here is derived from an EMBL/GenBank/DDBJ whole genome shotgun (WGS) entry which is preliminary data.</text>
</comment>
<dbReference type="AlphaFoldDB" id="A0A4R6JRE8"/>
<gene>
    <name evidence="2" type="ORF">C8E87_0833</name>
</gene>
<feature type="transmembrane region" description="Helical" evidence="1">
    <location>
        <begin position="12"/>
        <end position="31"/>
    </location>
</feature>
<name>A0A4R6JRE8_9ACTN</name>
<keyword evidence="3" id="KW-1185">Reference proteome</keyword>
<evidence type="ECO:0000313" key="2">
    <source>
        <dbReference type="EMBL" id="TDO37225.1"/>
    </source>
</evidence>
<reference evidence="2 3" key="1">
    <citation type="submission" date="2019-03" db="EMBL/GenBank/DDBJ databases">
        <title>Sequencing the genomes of 1000 actinobacteria strains.</title>
        <authorList>
            <person name="Klenk H.-P."/>
        </authorList>
    </citation>
    <scope>NUCLEOTIDE SEQUENCE [LARGE SCALE GENOMIC DNA]</scope>
    <source>
        <strain evidence="2 3">DSM 43805</strain>
    </source>
</reference>
<keyword evidence="1" id="KW-0472">Membrane</keyword>
<evidence type="ECO:0000256" key="1">
    <source>
        <dbReference type="SAM" id="Phobius"/>
    </source>
</evidence>
<keyword evidence="1" id="KW-1133">Transmembrane helix</keyword>
<dbReference type="Pfam" id="PF14158">
    <property type="entry name" value="YndJ"/>
    <property type="match status" value="1"/>
</dbReference>
<dbReference type="EMBL" id="SNWR01000001">
    <property type="protein sequence ID" value="TDO37225.1"/>
    <property type="molecule type" value="Genomic_DNA"/>
</dbReference>
<dbReference type="InterPro" id="IPR025450">
    <property type="entry name" value="YndJ-like"/>
</dbReference>
<feature type="transmembrane region" description="Helical" evidence="1">
    <location>
        <begin position="82"/>
        <end position="100"/>
    </location>
</feature>
<proteinExistence type="predicted"/>
<accession>A0A4R6JRE8</accession>
<dbReference type="Proteomes" id="UP000294901">
    <property type="component" value="Unassembled WGS sequence"/>
</dbReference>
<protein>
    <submittedName>
        <fullName evidence="2">YndJ-like protein</fullName>
    </submittedName>
</protein>
<feature type="transmembrane region" description="Helical" evidence="1">
    <location>
        <begin position="112"/>
        <end position="135"/>
    </location>
</feature>
<feature type="transmembrane region" description="Helical" evidence="1">
    <location>
        <begin position="43"/>
        <end position="70"/>
    </location>
</feature>
<evidence type="ECO:0000313" key="3">
    <source>
        <dbReference type="Proteomes" id="UP000294901"/>
    </source>
</evidence>
<dbReference type="RefSeq" id="WP_133871880.1">
    <property type="nucleotide sequence ID" value="NZ_SNWR01000001.1"/>
</dbReference>
<sequence>MDRLSGAGWAGLYAVVAVCVLLFVPLGLGALGHRTRLVRWWPAVAVPAVVAMTLPRGWVAGLLCLPYLVACSAVPVLLRRDWLVAFAAACLPVAAAGLAAERAGYALLGFPPGILGLTAAHFHVAGFGAMLLLALTGEHRLLAPAGVAVVGLGFVVGGTTGDLIELLDR</sequence>
<organism evidence="2 3">
    <name type="scientific">Paractinoplanes brasiliensis</name>
    <dbReference type="NCBI Taxonomy" id="52695"/>
    <lineage>
        <taxon>Bacteria</taxon>
        <taxon>Bacillati</taxon>
        <taxon>Actinomycetota</taxon>
        <taxon>Actinomycetes</taxon>
        <taxon>Micromonosporales</taxon>
        <taxon>Micromonosporaceae</taxon>
        <taxon>Paractinoplanes</taxon>
    </lineage>
</organism>